<gene>
    <name evidence="1" type="ORF">N3K66_007095</name>
</gene>
<evidence type="ECO:0000313" key="1">
    <source>
        <dbReference type="EMBL" id="KAI9898735.1"/>
    </source>
</evidence>
<dbReference type="EMBL" id="CM047945">
    <property type="protein sequence ID" value="KAI9898735.1"/>
    <property type="molecule type" value="Genomic_DNA"/>
</dbReference>
<sequence>MRFFAFVSTFAVIGMAAASAINTGSSTNMAFAKRACDCDAAWNCCINDCGSNEACCNGTCVDKFPECVNAC</sequence>
<comment type="caution">
    <text evidence="1">The sequence shown here is derived from an EMBL/GenBank/DDBJ whole genome shotgun (WGS) entry which is preliminary data.</text>
</comment>
<reference evidence="1" key="1">
    <citation type="submission" date="2022-10" db="EMBL/GenBank/DDBJ databases">
        <title>Complete Genome of Trichothecium roseum strain YXFP-22015, a Plant Pathogen Isolated from Citrus.</title>
        <authorList>
            <person name="Wang Y."/>
            <person name="Zhu L."/>
        </authorList>
    </citation>
    <scope>NUCLEOTIDE SEQUENCE</scope>
    <source>
        <strain evidence="1">YXFP-22015</strain>
    </source>
</reference>
<dbReference type="Proteomes" id="UP001163324">
    <property type="component" value="Chromosome 6"/>
</dbReference>
<accession>A0ACC0UYV9</accession>
<evidence type="ECO:0000313" key="2">
    <source>
        <dbReference type="Proteomes" id="UP001163324"/>
    </source>
</evidence>
<organism evidence="1 2">
    <name type="scientific">Trichothecium roseum</name>
    <dbReference type="NCBI Taxonomy" id="47278"/>
    <lineage>
        <taxon>Eukaryota</taxon>
        <taxon>Fungi</taxon>
        <taxon>Dikarya</taxon>
        <taxon>Ascomycota</taxon>
        <taxon>Pezizomycotina</taxon>
        <taxon>Sordariomycetes</taxon>
        <taxon>Hypocreomycetidae</taxon>
        <taxon>Hypocreales</taxon>
        <taxon>Hypocreales incertae sedis</taxon>
        <taxon>Trichothecium</taxon>
    </lineage>
</organism>
<name>A0ACC0UYV9_9HYPO</name>
<protein>
    <submittedName>
        <fullName evidence="1">Uncharacterized protein</fullName>
    </submittedName>
</protein>
<keyword evidence="2" id="KW-1185">Reference proteome</keyword>
<proteinExistence type="predicted"/>